<dbReference type="AlphaFoldDB" id="A0AAV7P112"/>
<keyword evidence="3" id="KW-1185">Reference proteome</keyword>
<feature type="region of interest" description="Disordered" evidence="1">
    <location>
        <begin position="1"/>
        <end position="23"/>
    </location>
</feature>
<feature type="region of interest" description="Disordered" evidence="1">
    <location>
        <begin position="42"/>
        <end position="134"/>
    </location>
</feature>
<organism evidence="2 3">
    <name type="scientific">Pleurodeles waltl</name>
    <name type="common">Iberian ribbed newt</name>
    <dbReference type="NCBI Taxonomy" id="8319"/>
    <lineage>
        <taxon>Eukaryota</taxon>
        <taxon>Metazoa</taxon>
        <taxon>Chordata</taxon>
        <taxon>Craniata</taxon>
        <taxon>Vertebrata</taxon>
        <taxon>Euteleostomi</taxon>
        <taxon>Amphibia</taxon>
        <taxon>Batrachia</taxon>
        <taxon>Caudata</taxon>
        <taxon>Salamandroidea</taxon>
        <taxon>Salamandridae</taxon>
        <taxon>Pleurodelinae</taxon>
        <taxon>Pleurodeles</taxon>
    </lineage>
</organism>
<accession>A0AAV7P112</accession>
<sequence>MGELSGQMRLQVAERPAPGPGCIGHRVPGAISSRARCLYPQHPGKSDCWQSSTAARRRSRHSCKDPGSHVPLGGAARLVSQRSMESVPYPVHHRPGPEGQALLPPVEGRQHVRGGVRKRELQVHPSVTDAREEP</sequence>
<evidence type="ECO:0000256" key="1">
    <source>
        <dbReference type="SAM" id="MobiDB-lite"/>
    </source>
</evidence>
<dbReference type="EMBL" id="JANPWB010000012">
    <property type="protein sequence ID" value="KAJ1121346.1"/>
    <property type="molecule type" value="Genomic_DNA"/>
</dbReference>
<name>A0AAV7P112_PLEWA</name>
<evidence type="ECO:0000313" key="2">
    <source>
        <dbReference type="EMBL" id="KAJ1121346.1"/>
    </source>
</evidence>
<evidence type="ECO:0000313" key="3">
    <source>
        <dbReference type="Proteomes" id="UP001066276"/>
    </source>
</evidence>
<dbReference type="Proteomes" id="UP001066276">
    <property type="component" value="Chromosome 8"/>
</dbReference>
<proteinExistence type="predicted"/>
<reference evidence="2" key="1">
    <citation type="journal article" date="2022" name="bioRxiv">
        <title>Sequencing and chromosome-scale assembly of the giantPleurodeles waltlgenome.</title>
        <authorList>
            <person name="Brown T."/>
            <person name="Elewa A."/>
            <person name="Iarovenko S."/>
            <person name="Subramanian E."/>
            <person name="Araus A.J."/>
            <person name="Petzold A."/>
            <person name="Susuki M."/>
            <person name="Suzuki K.-i.T."/>
            <person name="Hayashi T."/>
            <person name="Toyoda A."/>
            <person name="Oliveira C."/>
            <person name="Osipova E."/>
            <person name="Leigh N.D."/>
            <person name="Simon A."/>
            <person name="Yun M.H."/>
        </authorList>
    </citation>
    <scope>NUCLEOTIDE SEQUENCE</scope>
    <source>
        <strain evidence="2">20211129_DDA</strain>
        <tissue evidence="2">Liver</tissue>
    </source>
</reference>
<protein>
    <submittedName>
        <fullName evidence="2">Uncharacterized protein</fullName>
    </submittedName>
</protein>
<comment type="caution">
    <text evidence="2">The sequence shown here is derived from an EMBL/GenBank/DDBJ whole genome shotgun (WGS) entry which is preliminary data.</text>
</comment>
<gene>
    <name evidence="2" type="ORF">NDU88_009459</name>
</gene>